<keyword evidence="3" id="KW-1185">Reference proteome</keyword>
<dbReference type="EnsemblPlants" id="ORUFI02G11660.1">
    <property type="protein sequence ID" value="ORUFI02G11660.1"/>
    <property type="gene ID" value="ORUFI02G11660"/>
</dbReference>
<organism evidence="2 3">
    <name type="scientific">Oryza rufipogon</name>
    <name type="common">Brownbeard rice</name>
    <name type="synonym">Asian wild rice</name>
    <dbReference type="NCBI Taxonomy" id="4529"/>
    <lineage>
        <taxon>Eukaryota</taxon>
        <taxon>Viridiplantae</taxon>
        <taxon>Streptophyta</taxon>
        <taxon>Embryophyta</taxon>
        <taxon>Tracheophyta</taxon>
        <taxon>Spermatophyta</taxon>
        <taxon>Magnoliopsida</taxon>
        <taxon>Liliopsida</taxon>
        <taxon>Poales</taxon>
        <taxon>Poaceae</taxon>
        <taxon>BOP clade</taxon>
        <taxon>Oryzoideae</taxon>
        <taxon>Oryzeae</taxon>
        <taxon>Oryzinae</taxon>
        <taxon>Oryza</taxon>
    </lineage>
</organism>
<sequence>MTSVSDLPPELVCLIGRRLHTAINVVRFHAVCSDWRQSLRHIPPSPPPAAALLPWLPAPSSGDDADAASGVACRCVFSKTSYHAPGLCFRDRRVAHADGTASWFINDKLVNPLTGWINVGRVKKYPWMWTDGSKGFFHCVVSGDGSLLVYRLSPRWRSPDRLSITPTTAAPPATVLASPHAPMPLPDEPRKVRRRSYLLELRGELLLASVLQDDDDDDRLSVSVHAFDVDAAVHALDPDAAEPPPVAARQRRRWWKRCPPDGTTREEQEEDAAARAYQQRRQHQQRDLRIHVSDLSPQVDSCRLREMYSEHGKVVRAGEGRVRQAGGDREGLGWLAVGCNLIPVGQILLPTRFPNRHYEDGIDEDSKVTGIFEEDLPGELLPMPDPSWERPLKPHPLREPSPTPHPPASDAVAHAATDTAGSIFAFCHYRLSRSKGKGAEEERRRG</sequence>
<dbReference type="STRING" id="4529.A0A0E0NCS6"/>
<dbReference type="AlphaFoldDB" id="A0A0E0NCS6"/>
<name>A0A0E0NCS6_ORYRU</name>
<accession>A0A0E0NCS6</accession>
<feature type="region of interest" description="Disordered" evidence="1">
    <location>
        <begin position="167"/>
        <end position="188"/>
    </location>
</feature>
<dbReference type="HOGENOM" id="CLU_585799_0_0_1"/>
<dbReference type="PANTHER" id="PTHR33110:SF134">
    <property type="entry name" value="OS09G0565350 PROTEIN"/>
    <property type="match status" value="1"/>
</dbReference>
<proteinExistence type="predicted"/>
<evidence type="ECO:0008006" key="4">
    <source>
        <dbReference type="Google" id="ProtNLM"/>
    </source>
</evidence>
<evidence type="ECO:0000313" key="2">
    <source>
        <dbReference type="EnsemblPlants" id="ORUFI02G11660.1"/>
    </source>
</evidence>
<dbReference type="PANTHER" id="PTHR33110">
    <property type="entry name" value="F-BOX/KELCH-REPEAT PROTEIN-RELATED"/>
    <property type="match status" value="1"/>
</dbReference>
<evidence type="ECO:0000256" key="1">
    <source>
        <dbReference type="SAM" id="MobiDB-lite"/>
    </source>
</evidence>
<feature type="region of interest" description="Disordered" evidence="1">
    <location>
        <begin position="376"/>
        <end position="415"/>
    </location>
</feature>
<protein>
    <recommendedName>
        <fullName evidence="4">F-box domain-containing protein</fullName>
    </recommendedName>
</protein>
<reference evidence="3" key="1">
    <citation type="submission" date="2013-06" db="EMBL/GenBank/DDBJ databases">
        <authorList>
            <person name="Zhao Q."/>
        </authorList>
    </citation>
    <scope>NUCLEOTIDE SEQUENCE</scope>
    <source>
        <strain evidence="3">cv. W1943</strain>
    </source>
</reference>
<reference evidence="2" key="2">
    <citation type="submission" date="2015-06" db="UniProtKB">
        <authorList>
            <consortium name="EnsemblPlants"/>
        </authorList>
    </citation>
    <scope>IDENTIFICATION</scope>
</reference>
<dbReference type="Proteomes" id="UP000008022">
    <property type="component" value="Unassembled WGS sequence"/>
</dbReference>
<feature type="compositionally biased region" description="Basic and acidic residues" evidence="1">
    <location>
        <begin position="387"/>
        <end position="398"/>
    </location>
</feature>
<evidence type="ECO:0000313" key="3">
    <source>
        <dbReference type="Proteomes" id="UP000008022"/>
    </source>
</evidence>
<dbReference type="Gramene" id="ORUFI02G11660.1">
    <property type="protein sequence ID" value="ORUFI02G11660.1"/>
    <property type="gene ID" value="ORUFI02G11660"/>
</dbReference>